<name>A0ABR4PI20_9HELO</name>
<dbReference type="EMBL" id="JBFCZG010000004">
    <property type="protein sequence ID" value="KAL3422986.1"/>
    <property type="molecule type" value="Genomic_DNA"/>
</dbReference>
<sequence>MHITNLLTSAPLLLVLSNTAQAQVAAGGGAAGTAAATQMATLTTAATHVIVGGSTSVAYLPYTQTFATGALGTWAFGSVTSAGTIGLGTIEGSVGVVKSKRALPTPPAVQAS</sequence>
<reference evidence="2 3" key="1">
    <citation type="submission" date="2024-06" db="EMBL/GenBank/DDBJ databases">
        <title>Complete genome of Phlyctema vagabunda strain 19-DSS-EL-015.</title>
        <authorList>
            <person name="Fiorenzani C."/>
        </authorList>
    </citation>
    <scope>NUCLEOTIDE SEQUENCE [LARGE SCALE GENOMIC DNA]</scope>
    <source>
        <strain evidence="2 3">19-DSS-EL-015</strain>
    </source>
</reference>
<evidence type="ECO:0000256" key="1">
    <source>
        <dbReference type="SAM" id="SignalP"/>
    </source>
</evidence>
<keyword evidence="1" id="KW-0732">Signal</keyword>
<gene>
    <name evidence="2" type="ORF">PVAG01_04733</name>
</gene>
<feature type="chain" id="PRO_5046894890" evidence="1">
    <location>
        <begin position="23"/>
        <end position="112"/>
    </location>
</feature>
<evidence type="ECO:0000313" key="3">
    <source>
        <dbReference type="Proteomes" id="UP001629113"/>
    </source>
</evidence>
<dbReference type="InterPro" id="IPR031452">
    <property type="entry name" value="Kre1"/>
</dbReference>
<evidence type="ECO:0000313" key="2">
    <source>
        <dbReference type="EMBL" id="KAL3422986.1"/>
    </source>
</evidence>
<organism evidence="2 3">
    <name type="scientific">Phlyctema vagabunda</name>
    <dbReference type="NCBI Taxonomy" id="108571"/>
    <lineage>
        <taxon>Eukaryota</taxon>
        <taxon>Fungi</taxon>
        <taxon>Dikarya</taxon>
        <taxon>Ascomycota</taxon>
        <taxon>Pezizomycotina</taxon>
        <taxon>Leotiomycetes</taxon>
        <taxon>Helotiales</taxon>
        <taxon>Dermateaceae</taxon>
        <taxon>Phlyctema</taxon>
    </lineage>
</organism>
<dbReference type="Proteomes" id="UP001629113">
    <property type="component" value="Unassembled WGS sequence"/>
</dbReference>
<feature type="signal peptide" evidence="1">
    <location>
        <begin position="1"/>
        <end position="22"/>
    </location>
</feature>
<keyword evidence="3" id="KW-1185">Reference proteome</keyword>
<comment type="caution">
    <text evidence="2">The sequence shown here is derived from an EMBL/GenBank/DDBJ whole genome shotgun (WGS) entry which is preliminary data.</text>
</comment>
<accession>A0ABR4PI20</accession>
<protein>
    <submittedName>
        <fullName evidence="2">Uncharacterized protein</fullName>
    </submittedName>
</protein>
<dbReference type="Pfam" id="PF17056">
    <property type="entry name" value="KRE1"/>
    <property type="match status" value="1"/>
</dbReference>
<proteinExistence type="predicted"/>